<feature type="domain" description="Type III effector Xcv3220-like C-terminal" evidence="4">
    <location>
        <begin position="459"/>
        <end position="525"/>
    </location>
</feature>
<dbReference type="InterPro" id="IPR050216">
    <property type="entry name" value="LRR_domain-containing"/>
</dbReference>
<dbReference type="PANTHER" id="PTHR48051:SF62">
    <property type="entry name" value="LEUCINE-RICH REPEAT-CONTAINING PROTEIN 57"/>
    <property type="match status" value="1"/>
</dbReference>
<feature type="domain" description="Disease resistance R13L4/SHOC-2-like LRR" evidence="5">
    <location>
        <begin position="314"/>
        <end position="394"/>
    </location>
</feature>
<name>A0A0K3ACB2_9XANT</name>
<accession>A0A0K3ACB2</accession>
<dbReference type="RefSeq" id="WP_139118090.1">
    <property type="nucleotide sequence ID" value="NZ_CP076250.1"/>
</dbReference>
<protein>
    <submittedName>
        <fullName evidence="6">Putative type III effector protein</fullName>
    </submittedName>
</protein>
<evidence type="ECO:0000259" key="4">
    <source>
        <dbReference type="Pfam" id="PF20817"/>
    </source>
</evidence>
<feature type="compositionally biased region" description="Basic and acidic residues" evidence="3">
    <location>
        <begin position="592"/>
        <end position="601"/>
    </location>
</feature>
<dbReference type="InterPro" id="IPR048490">
    <property type="entry name" value="XopL_C"/>
</dbReference>
<dbReference type="InterPro" id="IPR032675">
    <property type="entry name" value="LRR_dom_sf"/>
</dbReference>
<evidence type="ECO:0000256" key="2">
    <source>
        <dbReference type="ARBA" id="ARBA00022737"/>
    </source>
</evidence>
<dbReference type="Pfam" id="PF23598">
    <property type="entry name" value="LRR_14"/>
    <property type="match status" value="1"/>
</dbReference>
<organism evidence="6 7">
    <name type="scientific">Xanthomonas graminis pv. poae</name>
    <dbReference type="NCBI Taxonomy" id="227946"/>
    <lineage>
        <taxon>Bacteria</taxon>
        <taxon>Pseudomonadati</taxon>
        <taxon>Pseudomonadota</taxon>
        <taxon>Gammaproteobacteria</taxon>
        <taxon>Lysobacterales</taxon>
        <taxon>Lysobacteraceae</taxon>
        <taxon>Xanthomonas</taxon>
        <taxon>Xanthomonas translucens group</taxon>
        <taxon>Xanthomonas graminis</taxon>
    </lineage>
</organism>
<dbReference type="InterPro" id="IPR055414">
    <property type="entry name" value="LRR_R13L4/SHOC2-like"/>
</dbReference>
<feature type="region of interest" description="Disordered" evidence="3">
    <location>
        <begin position="1"/>
        <end position="108"/>
    </location>
</feature>
<keyword evidence="2" id="KW-0677">Repeat</keyword>
<dbReference type="EMBL" id="CXOK01000135">
    <property type="protein sequence ID" value="CTP93125.1"/>
    <property type="molecule type" value="Genomic_DNA"/>
</dbReference>
<dbReference type="AlphaFoldDB" id="A0A0K3ACB2"/>
<dbReference type="Gene3D" id="3.80.10.10">
    <property type="entry name" value="Ribonuclease Inhibitor"/>
    <property type="match status" value="1"/>
</dbReference>
<dbReference type="InterPro" id="IPR003591">
    <property type="entry name" value="Leu-rich_rpt_typical-subtyp"/>
</dbReference>
<feature type="region of interest" description="Disordered" evidence="3">
    <location>
        <begin position="580"/>
        <end position="601"/>
    </location>
</feature>
<sequence>MFNRIFRSRTTSDEQRNNANPGSQGTPARAPATPAPDAPNPAGTAMELTGLSQHPPSRQQHSSHSGASSSTAPRSARTLRRTTQIDRDTVPRFASAIETSEPAANLSSPRLNTIGRERLNLGAVGSPQLMQGGNLPLEQQLNEWENQCLQNTGSWMQEWQASIQKFSEVETNPDAAVLSTKKMLREAARPSSKLLRINFTALPHLPSDLSPFTHLKKIEIGCTGLQSLPDSIGDMQNLRELTLISNPVKHLPHSLCHLSGLQSLEILDCKQFETLPPLMVNIGPAGLQGLTGLKNLTVRGSRLASIPDSVTYMSNLERLELKDTSVQELPPDITQLRKLQQLNLEKTRIRDLQQEVCELPNLKKLYLANCAELRTLPLGLGQLRNLEELNLRGCNNLLTLPESISELPVNCTIKVPRHLEAQLATLRSAVGRPAGATAQNAASSSTSAAGPSLPQGIDQQAMKQIDARAYAALNMIEDEGKNPFTQENPVIDQIYDTTGKRMTLGEIPAVKQMIKESKNDVTRNILLVKRVLVMRKAREDYDKESDIVNVENLSRAVNMWRSRERIVVVEPNFRRDFPELELHLPEQTQTDAHADPQQARD</sequence>
<evidence type="ECO:0000259" key="5">
    <source>
        <dbReference type="Pfam" id="PF23598"/>
    </source>
</evidence>
<proteinExistence type="predicted"/>
<gene>
    <name evidence="6" type="ORF">XTPLMG728_3529</name>
</gene>
<reference evidence="6 7" key="1">
    <citation type="submission" date="2015-07" db="EMBL/GenBank/DDBJ databases">
        <authorList>
            <person name="Noorani M."/>
        </authorList>
    </citation>
    <scope>NUCLEOTIDE SEQUENCE [LARGE SCALE GENOMIC DNA]</scope>
    <source>
        <strain evidence="6">LMG728</strain>
    </source>
</reference>
<feature type="region of interest" description="Disordered" evidence="3">
    <location>
        <begin position="435"/>
        <end position="455"/>
    </location>
</feature>
<evidence type="ECO:0000313" key="7">
    <source>
        <dbReference type="Proteomes" id="UP000041247"/>
    </source>
</evidence>
<feature type="compositionally biased region" description="Low complexity" evidence="3">
    <location>
        <begin position="435"/>
        <end position="452"/>
    </location>
</feature>
<keyword evidence="1" id="KW-0433">Leucine-rich repeat</keyword>
<feature type="compositionally biased region" description="Low complexity" evidence="3">
    <location>
        <begin position="52"/>
        <end position="76"/>
    </location>
</feature>
<dbReference type="SUPFAM" id="SSF52058">
    <property type="entry name" value="L domain-like"/>
    <property type="match status" value="1"/>
</dbReference>
<dbReference type="Pfam" id="PF20817">
    <property type="entry name" value="XopL_C"/>
    <property type="match status" value="1"/>
</dbReference>
<dbReference type="SMART" id="SM00369">
    <property type="entry name" value="LRR_TYP"/>
    <property type="match status" value="4"/>
</dbReference>
<evidence type="ECO:0000313" key="6">
    <source>
        <dbReference type="EMBL" id="CTP93125.1"/>
    </source>
</evidence>
<evidence type="ECO:0000256" key="1">
    <source>
        <dbReference type="ARBA" id="ARBA00022614"/>
    </source>
</evidence>
<dbReference type="GO" id="GO:0005737">
    <property type="term" value="C:cytoplasm"/>
    <property type="evidence" value="ECO:0007669"/>
    <property type="project" value="TreeGrafter"/>
</dbReference>
<dbReference type="PANTHER" id="PTHR48051">
    <property type="match status" value="1"/>
</dbReference>
<dbReference type="Proteomes" id="UP000041247">
    <property type="component" value="Unassembled WGS sequence"/>
</dbReference>
<evidence type="ECO:0000256" key="3">
    <source>
        <dbReference type="SAM" id="MobiDB-lite"/>
    </source>
</evidence>